<feature type="compositionally biased region" description="Polar residues" evidence="1">
    <location>
        <begin position="216"/>
        <end position="238"/>
    </location>
</feature>
<comment type="caution">
    <text evidence="2">The sequence shown here is derived from an EMBL/GenBank/DDBJ whole genome shotgun (WGS) entry which is preliminary data.</text>
</comment>
<accession>A0A813F5H5</accession>
<organism evidence="2 3">
    <name type="scientific">Polarella glacialis</name>
    <name type="common">Dinoflagellate</name>
    <dbReference type="NCBI Taxonomy" id="89957"/>
    <lineage>
        <taxon>Eukaryota</taxon>
        <taxon>Sar</taxon>
        <taxon>Alveolata</taxon>
        <taxon>Dinophyceae</taxon>
        <taxon>Suessiales</taxon>
        <taxon>Suessiaceae</taxon>
        <taxon>Polarella</taxon>
    </lineage>
</organism>
<name>A0A813F5H5_POLGL</name>
<feature type="compositionally biased region" description="Polar residues" evidence="1">
    <location>
        <begin position="192"/>
        <end position="207"/>
    </location>
</feature>
<feature type="compositionally biased region" description="Low complexity" evidence="1">
    <location>
        <begin position="45"/>
        <end position="56"/>
    </location>
</feature>
<dbReference type="EMBL" id="CAJNNV010017801">
    <property type="protein sequence ID" value="CAE8605409.1"/>
    <property type="molecule type" value="Genomic_DNA"/>
</dbReference>
<protein>
    <submittedName>
        <fullName evidence="2">Uncharacterized protein</fullName>
    </submittedName>
</protein>
<keyword evidence="3" id="KW-1185">Reference proteome</keyword>
<evidence type="ECO:0000313" key="2">
    <source>
        <dbReference type="EMBL" id="CAE8605409.1"/>
    </source>
</evidence>
<gene>
    <name evidence="2" type="ORF">PGLA1383_LOCUS23524</name>
</gene>
<evidence type="ECO:0000256" key="1">
    <source>
        <dbReference type="SAM" id="MobiDB-lite"/>
    </source>
</evidence>
<proteinExistence type="predicted"/>
<feature type="region of interest" description="Disordered" evidence="1">
    <location>
        <begin position="45"/>
        <end position="65"/>
    </location>
</feature>
<sequence>MFEVTLHLRKVSLHSVLAPGHYAQGPRRRSCRSCSVLNASSQRQQQLQQQQQQQQLNMSPQKKRTNNTWIQVRRRPRSPGLQAFSAAAAAWKRPDQPTCCCTPPWTPLAVFNGTHRHCEVCAERKMAFALMEPVRSKLAVAGGQELVIAPGSKQGAEAAHFEGLQSNSNNNSNHRAAADEAAAWEMHHNLPRQQPPVSIKNQQQQNPAKPEKSLHRVTNQKLLRPDSIQSSSRMTPATSYGRESEPGWPPEVESVDIDLLPQTQNLLDMPQFHVQPELPVVFPIKSAAQRWLDTA</sequence>
<reference evidence="2" key="1">
    <citation type="submission" date="2021-02" db="EMBL/GenBank/DDBJ databases">
        <authorList>
            <person name="Dougan E. K."/>
            <person name="Rhodes N."/>
            <person name="Thang M."/>
            <person name="Chan C."/>
        </authorList>
    </citation>
    <scope>NUCLEOTIDE SEQUENCE</scope>
</reference>
<evidence type="ECO:0000313" key="3">
    <source>
        <dbReference type="Proteomes" id="UP000654075"/>
    </source>
</evidence>
<dbReference type="AlphaFoldDB" id="A0A813F5H5"/>
<dbReference type="Proteomes" id="UP000654075">
    <property type="component" value="Unassembled WGS sequence"/>
</dbReference>
<feature type="region of interest" description="Disordered" evidence="1">
    <location>
        <begin position="192"/>
        <end position="253"/>
    </location>
</feature>